<dbReference type="InterPro" id="IPR036956">
    <property type="entry name" value="Impact_N_sf"/>
</dbReference>
<dbReference type="Pfam" id="PF09186">
    <property type="entry name" value="DUF1949"/>
    <property type="match status" value="1"/>
</dbReference>
<dbReference type="Proteomes" id="UP001597156">
    <property type="component" value="Unassembled WGS sequence"/>
</dbReference>
<dbReference type="PANTHER" id="PTHR16301:SF20">
    <property type="entry name" value="IMPACT FAMILY MEMBER YIGZ"/>
    <property type="match status" value="1"/>
</dbReference>
<keyword evidence="5" id="KW-1185">Reference proteome</keyword>
<dbReference type="EMBL" id="JBHTLH010000004">
    <property type="protein sequence ID" value="MFD1123974.1"/>
    <property type="molecule type" value="Genomic_DNA"/>
</dbReference>
<dbReference type="InterPro" id="IPR035647">
    <property type="entry name" value="EFG_III/V"/>
</dbReference>
<gene>
    <name evidence="4" type="ORF">ACFQ22_01165</name>
</gene>
<dbReference type="InterPro" id="IPR015269">
    <property type="entry name" value="UPF0029_Impact_C"/>
</dbReference>
<evidence type="ECO:0000313" key="5">
    <source>
        <dbReference type="Proteomes" id="UP001597156"/>
    </source>
</evidence>
<name>A0ABW3PEG8_9LACO</name>
<comment type="caution">
    <text evidence="4">The sequence shown here is derived from an EMBL/GenBank/DDBJ whole genome shotgun (WGS) entry which is preliminary data.</text>
</comment>
<evidence type="ECO:0000259" key="3">
    <source>
        <dbReference type="Pfam" id="PF09186"/>
    </source>
</evidence>
<dbReference type="RefSeq" id="WP_121979240.1">
    <property type="nucleotide sequence ID" value="NZ_JBHTLH010000004.1"/>
</dbReference>
<dbReference type="Pfam" id="PF01205">
    <property type="entry name" value="Impact_N"/>
    <property type="match status" value="1"/>
</dbReference>
<dbReference type="Gene3D" id="3.30.70.240">
    <property type="match status" value="1"/>
</dbReference>
<dbReference type="Gene3D" id="3.30.230.30">
    <property type="entry name" value="Impact, N-terminal domain"/>
    <property type="match status" value="1"/>
</dbReference>
<proteinExistence type="inferred from homology"/>
<dbReference type="InterPro" id="IPR001498">
    <property type="entry name" value="Impact_N"/>
</dbReference>
<comment type="similarity">
    <text evidence="1">Belongs to the IMPACT family.</text>
</comment>
<dbReference type="NCBIfam" id="TIGR00257">
    <property type="entry name" value="IMPACT_YIGZ"/>
    <property type="match status" value="1"/>
</dbReference>
<evidence type="ECO:0000259" key="2">
    <source>
        <dbReference type="Pfam" id="PF01205"/>
    </source>
</evidence>
<dbReference type="SUPFAM" id="SSF54211">
    <property type="entry name" value="Ribosomal protein S5 domain 2-like"/>
    <property type="match status" value="1"/>
</dbReference>
<accession>A0ABW3PEG8</accession>
<dbReference type="InterPro" id="IPR020569">
    <property type="entry name" value="UPF0029_Impact_CS"/>
</dbReference>
<evidence type="ECO:0000313" key="4">
    <source>
        <dbReference type="EMBL" id="MFD1123974.1"/>
    </source>
</evidence>
<dbReference type="InterPro" id="IPR020568">
    <property type="entry name" value="Ribosomal_Su5_D2-typ_SF"/>
</dbReference>
<feature type="domain" description="Impact N-terminal" evidence="2">
    <location>
        <begin position="19"/>
        <end position="124"/>
    </location>
</feature>
<dbReference type="PANTHER" id="PTHR16301">
    <property type="entry name" value="IMPACT-RELATED"/>
    <property type="match status" value="1"/>
</dbReference>
<dbReference type="InterPro" id="IPR015796">
    <property type="entry name" value="Impact_YigZ-like"/>
</dbReference>
<evidence type="ECO:0000256" key="1">
    <source>
        <dbReference type="ARBA" id="ARBA00007665"/>
    </source>
</evidence>
<sequence length="222" mass="24928">MTNLSLTIKENGTSELVIKKSRFICTLARIENKTQAKKIIDDVRQKNAKATHNCYAYLLGDQDQIQRESDNGEPSGTAGIPILEALKMNQLHNVLSVVTRYFGGIKLGAGGLIRAYSNATSTAIDQVGIVNRVLKRRLTMTVDYHQFDPLTYFLKTNQITIQDTTYGAQVKVTVAIKNAELDLFRQKILDLLGGHVAFIVGDDEIFEEPFSRDEREQLEHKN</sequence>
<protein>
    <submittedName>
        <fullName evidence="4">YigZ family protein</fullName>
    </submittedName>
</protein>
<dbReference type="SUPFAM" id="SSF54980">
    <property type="entry name" value="EF-G C-terminal domain-like"/>
    <property type="match status" value="1"/>
</dbReference>
<reference evidence="5" key="1">
    <citation type="journal article" date="2019" name="Int. J. Syst. Evol. Microbiol.">
        <title>The Global Catalogue of Microorganisms (GCM) 10K type strain sequencing project: providing services to taxonomists for standard genome sequencing and annotation.</title>
        <authorList>
            <consortium name="The Broad Institute Genomics Platform"/>
            <consortium name="The Broad Institute Genome Sequencing Center for Infectious Disease"/>
            <person name="Wu L."/>
            <person name="Ma J."/>
        </authorList>
    </citation>
    <scope>NUCLEOTIDE SEQUENCE [LARGE SCALE GENOMIC DNA]</scope>
    <source>
        <strain evidence="5">CCUG 71848</strain>
    </source>
</reference>
<organism evidence="4 5">
    <name type="scientific">Lentilactobacillus raoultii</name>
    <dbReference type="NCBI Taxonomy" id="1987503"/>
    <lineage>
        <taxon>Bacteria</taxon>
        <taxon>Bacillati</taxon>
        <taxon>Bacillota</taxon>
        <taxon>Bacilli</taxon>
        <taxon>Lactobacillales</taxon>
        <taxon>Lactobacillaceae</taxon>
        <taxon>Lentilactobacillus</taxon>
    </lineage>
</organism>
<dbReference type="PROSITE" id="PS00910">
    <property type="entry name" value="UPF0029"/>
    <property type="match status" value="1"/>
</dbReference>
<feature type="domain" description="UPF0029" evidence="3">
    <location>
        <begin position="141"/>
        <end position="194"/>
    </location>
</feature>
<dbReference type="InterPro" id="IPR023582">
    <property type="entry name" value="Impact"/>
</dbReference>